<gene>
    <name evidence="1" type="ORF">O6H91_04G124700</name>
</gene>
<dbReference type="EMBL" id="CM055095">
    <property type="protein sequence ID" value="KAJ7560331.1"/>
    <property type="molecule type" value="Genomic_DNA"/>
</dbReference>
<protein>
    <submittedName>
        <fullName evidence="1">Uncharacterized protein</fullName>
    </submittedName>
</protein>
<organism evidence="1 2">
    <name type="scientific">Diphasiastrum complanatum</name>
    <name type="common">Issler's clubmoss</name>
    <name type="synonym">Lycopodium complanatum</name>
    <dbReference type="NCBI Taxonomy" id="34168"/>
    <lineage>
        <taxon>Eukaryota</taxon>
        <taxon>Viridiplantae</taxon>
        <taxon>Streptophyta</taxon>
        <taxon>Embryophyta</taxon>
        <taxon>Tracheophyta</taxon>
        <taxon>Lycopodiopsida</taxon>
        <taxon>Lycopodiales</taxon>
        <taxon>Lycopodiaceae</taxon>
        <taxon>Lycopodioideae</taxon>
        <taxon>Diphasiastrum</taxon>
    </lineage>
</organism>
<sequence length="413" mass="45461">MMEAPAAAYGVEDDGDMEAEEAGRDMEAWERAYADDRSWEALVEDETGLLQAQDKVQQQRQHRRRVQASSGLHIQRGIIRYLYLIIDLSRAAAEMDFRPSRLAVVANCVEAFIREFFDQNPLSHLGIITIRNGIASRLTDLSGSPEAHIKVLRGNLECAGDASIQNALDLSRSFLCQVPTYGHREVMLIFSALGTCDPGDVLESVRNCKEENIRCSVVGVAAEIYICKLLCEKTGGIYSVAMNEAHLKELVLEHVAPPPALAEAAVASLVKMGFPQRGAEGTIALCACHREVKIGGGYTCPRCKARVCELPTECFICGLTLVSSPHLARSYHHLFPVPVFEEVPLDAKFSGIQELSKVCYGCQQLLPLAGSKVTGVRLVCPRCNKHFCFDCDVYIHESLHNCPGCESFCEPQT</sequence>
<proteinExistence type="predicted"/>
<evidence type="ECO:0000313" key="2">
    <source>
        <dbReference type="Proteomes" id="UP001162992"/>
    </source>
</evidence>
<name>A0ACC2E1L8_DIPCM</name>
<keyword evidence="2" id="KW-1185">Reference proteome</keyword>
<reference evidence="2" key="1">
    <citation type="journal article" date="2024" name="Proc. Natl. Acad. Sci. U.S.A.">
        <title>Extraordinary preservation of gene collinearity over three hundred million years revealed in homosporous lycophytes.</title>
        <authorList>
            <person name="Li C."/>
            <person name="Wickell D."/>
            <person name="Kuo L.Y."/>
            <person name="Chen X."/>
            <person name="Nie B."/>
            <person name="Liao X."/>
            <person name="Peng D."/>
            <person name="Ji J."/>
            <person name="Jenkins J."/>
            <person name="Williams M."/>
            <person name="Shu S."/>
            <person name="Plott C."/>
            <person name="Barry K."/>
            <person name="Rajasekar S."/>
            <person name="Grimwood J."/>
            <person name="Han X."/>
            <person name="Sun S."/>
            <person name="Hou Z."/>
            <person name="He W."/>
            <person name="Dai G."/>
            <person name="Sun C."/>
            <person name="Schmutz J."/>
            <person name="Leebens-Mack J.H."/>
            <person name="Li F.W."/>
            <person name="Wang L."/>
        </authorList>
    </citation>
    <scope>NUCLEOTIDE SEQUENCE [LARGE SCALE GENOMIC DNA]</scope>
    <source>
        <strain evidence="2">cv. PW_Plant_1</strain>
    </source>
</reference>
<comment type="caution">
    <text evidence="1">The sequence shown here is derived from an EMBL/GenBank/DDBJ whole genome shotgun (WGS) entry which is preliminary data.</text>
</comment>
<evidence type="ECO:0000313" key="1">
    <source>
        <dbReference type="EMBL" id="KAJ7560331.1"/>
    </source>
</evidence>
<dbReference type="Proteomes" id="UP001162992">
    <property type="component" value="Chromosome 4"/>
</dbReference>
<accession>A0ACC2E1L8</accession>